<dbReference type="PANTHER" id="PTHR43391">
    <property type="entry name" value="RETINOL DEHYDROGENASE-RELATED"/>
    <property type="match status" value="1"/>
</dbReference>
<proteinExistence type="inferred from homology"/>
<evidence type="ECO:0000313" key="5">
    <source>
        <dbReference type="EMBL" id="ORX06052.1"/>
    </source>
</evidence>
<dbReference type="CDD" id="cd05233">
    <property type="entry name" value="SDR_c"/>
    <property type="match status" value="1"/>
</dbReference>
<feature type="domain" description="Ketoreductase" evidence="4">
    <location>
        <begin position="7"/>
        <end position="193"/>
    </location>
</feature>
<dbReference type="PRINTS" id="PR00080">
    <property type="entry name" value="SDRFAMILY"/>
</dbReference>
<evidence type="ECO:0000256" key="3">
    <source>
        <dbReference type="RuleBase" id="RU000363"/>
    </source>
</evidence>
<evidence type="ECO:0000259" key="4">
    <source>
        <dbReference type="SMART" id="SM00822"/>
    </source>
</evidence>
<evidence type="ECO:0000313" key="6">
    <source>
        <dbReference type="Proteomes" id="UP000193090"/>
    </source>
</evidence>
<dbReference type="EMBL" id="LQPZ01000016">
    <property type="protein sequence ID" value="ORX06052.1"/>
    <property type="molecule type" value="Genomic_DNA"/>
</dbReference>
<sequence>MKDFTDKVAVITGAGSGIGRSLAVKLAERGARLALSDIDTAAVAETAERCEKLGVQAVSFGLDVADRTAVYAHSDEVMDRFGRVNLVFNNAGVALSADVIDMEWDDFEWLMGINFWGVTYGTKAFLPHLIASGDGHVINVSSVFGLMGIPSQSAYNSAKFAVRGFTEALRQELRAAKYPVGVTCVHPGGIKTNIAVNARGVPADADREQIRKGFDLIAITRADSAARIILRGVEKNKPRVLIGPDARVFDAIPRVIGPRYEDIGAPLYRLGRGMAGRFGIEI</sequence>
<dbReference type="InterPro" id="IPR002347">
    <property type="entry name" value="SDR_fam"/>
</dbReference>
<evidence type="ECO:0000256" key="2">
    <source>
        <dbReference type="ARBA" id="ARBA00023002"/>
    </source>
</evidence>
<dbReference type="SMART" id="SM00822">
    <property type="entry name" value="PKS_KR"/>
    <property type="match status" value="1"/>
</dbReference>
<organism evidence="5 6">
    <name type="scientific">Mycolicibacillus trivialis</name>
    <dbReference type="NCBI Taxonomy" id="1798"/>
    <lineage>
        <taxon>Bacteria</taxon>
        <taxon>Bacillati</taxon>
        <taxon>Actinomycetota</taxon>
        <taxon>Actinomycetes</taxon>
        <taxon>Mycobacteriales</taxon>
        <taxon>Mycobacteriaceae</taxon>
        <taxon>Mycolicibacillus</taxon>
    </lineage>
</organism>
<dbReference type="AlphaFoldDB" id="A0A1X2ELK4"/>
<dbReference type="PROSITE" id="PS00061">
    <property type="entry name" value="ADH_SHORT"/>
    <property type="match status" value="1"/>
</dbReference>
<dbReference type="STRING" id="1798.AWC30_06420"/>
<comment type="caution">
    <text evidence="5">The sequence shown here is derived from an EMBL/GenBank/DDBJ whole genome shotgun (WGS) entry which is preliminary data.</text>
</comment>
<comment type="similarity">
    <text evidence="1 3">Belongs to the short-chain dehydrogenases/reductases (SDR) family.</text>
</comment>
<reference evidence="5 6" key="1">
    <citation type="submission" date="2016-01" db="EMBL/GenBank/DDBJ databases">
        <title>The new phylogeny of the genus Mycobacterium.</title>
        <authorList>
            <person name="Tarcisio F."/>
            <person name="Conor M."/>
            <person name="Antonella G."/>
            <person name="Elisabetta G."/>
            <person name="Giulia F.S."/>
            <person name="Sara T."/>
            <person name="Anna F."/>
            <person name="Clotilde B."/>
            <person name="Roberto B."/>
            <person name="Veronica D.S."/>
            <person name="Fabio R."/>
            <person name="Monica P."/>
            <person name="Olivier J."/>
            <person name="Enrico T."/>
            <person name="Nicola S."/>
        </authorList>
    </citation>
    <scope>NUCLEOTIDE SEQUENCE [LARGE SCALE GENOMIC DNA]</scope>
    <source>
        <strain evidence="5 6">DSM 44153</strain>
    </source>
</reference>
<dbReference type="Proteomes" id="UP000193090">
    <property type="component" value="Unassembled WGS sequence"/>
</dbReference>
<dbReference type="RefSeq" id="WP_085109317.1">
    <property type="nucleotide sequence ID" value="NZ_JACKSN010000030.1"/>
</dbReference>
<evidence type="ECO:0000256" key="1">
    <source>
        <dbReference type="ARBA" id="ARBA00006484"/>
    </source>
</evidence>
<accession>A0A1X2ELK4</accession>
<dbReference type="Pfam" id="PF00106">
    <property type="entry name" value="adh_short"/>
    <property type="match status" value="1"/>
</dbReference>
<dbReference type="GO" id="GO:0016491">
    <property type="term" value="F:oxidoreductase activity"/>
    <property type="evidence" value="ECO:0007669"/>
    <property type="project" value="UniProtKB-KW"/>
</dbReference>
<protein>
    <submittedName>
        <fullName evidence="5">Acetoin dehydrogenase</fullName>
    </submittedName>
</protein>
<name>A0A1X2ELK4_9MYCO</name>
<keyword evidence="6" id="KW-1185">Reference proteome</keyword>
<keyword evidence="2" id="KW-0560">Oxidoreductase</keyword>
<dbReference type="InterPro" id="IPR036291">
    <property type="entry name" value="NAD(P)-bd_dom_sf"/>
</dbReference>
<dbReference type="OrthoDB" id="4690547at2"/>
<dbReference type="SUPFAM" id="SSF51735">
    <property type="entry name" value="NAD(P)-binding Rossmann-fold domains"/>
    <property type="match status" value="1"/>
</dbReference>
<dbReference type="PRINTS" id="PR00081">
    <property type="entry name" value="GDHRDH"/>
</dbReference>
<gene>
    <name evidence="5" type="ORF">AWC30_06420</name>
</gene>
<dbReference type="InterPro" id="IPR057326">
    <property type="entry name" value="KR_dom"/>
</dbReference>
<dbReference type="Gene3D" id="3.40.50.720">
    <property type="entry name" value="NAD(P)-binding Rossmann-like Domain"/>
    <property type="match status" value="1"/>
</dbReference>
<dbReference type="PANTHER" id="PTHR43391:SF82">
    <property type="entry name" value="OXIDOREDUCTASE SADH-RELATED"/>
    <property type="match status" value="1"/>
</dbReference>
<dbReference type="InterPro" id="IPR020904">
    <property type="entry name" value="Sc_DH/Rdtase_CS"/>
</dbReference>
<dbReference type="FunFam" id="3.40.50.720:FF:000084">
    <property type="entry name" value="Short-chain dehydrogenase reductase"/>
    <property type="match status" value="1"/>
</dbReference>